<dbReference type="KEGG" id="halc:EY643_11515"/>
<proteinExistence type="predicted"/>
<evidence type="ECO:0008006" key="3">
    <source>
        <dbReference type="Google" id="ProtNLM"/>
    </source>
</evidence>
<keyword evidence="2" id="KW-1185">Reference proteome</keyword>
<accession>A0A5P9NKE0</accession>
<dbReference type="GO" id="GO:0004252">
    <property type="term" value="F:serine-type endopeptidase activity"/>
    <property type="evidence" value="ECO:0007669"/>
    <property type="project" value="InterPro"/>
</dbReference>
<dbReference type="Gene3D" id="3.40.50.200">
    <property type="entry name" value="Peptidase S8/S53 domain"/>
    <property type="match status" value="1"/>
</dbReference>
<organism evidence="1 2">
    <name type="scientific">Halioglobus maricola</name>
    <dbReference type="NCBI Taxonomy" id="2601894"/>
    <lineage>
        <taxon>Bacteria</taxon>
        <taxon>Pseudomonadati</taxon>
        <taxon>Pseudomonadota</taxon>
        <taxon>Gammaproteobacteria</taxon>
        <taxon>Cellvibrionales</taxon>
        <taxon>Halieaceae</taxon>
        <taxon>Halioglobus</taxon>
    </lineage>
</organism>
<sequence length="517" mass="58362">MSKILLEQYSVDRSRLPRVYTILSKDISERNELTSDGGLFAQQLLVLPDIPKHANTLPNLDNPYNTFPKISTMATKVSKPIGGSNDRYTVLAQIAGHPGYVITSQEDRVGSDNVVQFREISESAAIDLLSATTANTQIHSAPIEISFTALEKEDRKSASDTRLDEDDVKKLRSWLDKTSPEKISTLVIVDDAWPDSSHFIDSVEFFRQAIPLVREKLNLGPATFSEEFKLLEAKDFEDKKSHADDVHLALDYFRELYPVADQRINIVHVPLFASSTAAKEILINIIEIREAEKILGTELGSNFPSDIQNKARENAEEIIGRMEAFRRKSLRKTDYAVVGGIHDFFRHYAKASKTPFFMNFSWTVPDLQYSPDWRPAYGVVLAAAGNENDSVYKLRREFASRSIDPQDVIAVMDIDSNGRARCCNDTCSSHVEDDSDNYSFAFSGQLPSGKCGTSFSTPRVAYLLAMYESIQVQPDFSGSWERKWMKRFRKSTKTLRKLGKQADYSVYTPSVEKITKQ</sequence>
<gene>
    <name evidence="1" type="ORF">EY643_11515</name>
</gene>
<dbReference type="OrthoDB" id="9204545at2"/>
<dbReference type="SUPFAM" id="SSF52743">
    <property type="entry name" value="Subtilisin-like"/>
    <property type="match status" value="1"/>
</dbReference>
<name>A0A5P9NKE0_9GAMM</name>
<protein>
    <recommendedName>
        <fullName evidence="3">Peptidase S8/S53 domain-containing protein</fullName>
    </recommendedName>
</protein>
<dbReference type="InterPro" id="IPR036852">
    <property type="entry name" value="Peptidase_S8/S53_dom_sf"/>
</dbReference>
<dbReference type="Proteomes" id="UP000326287">
    <property type="component" value="Chromosome"/>
</dbReference>
<evidence type="ECO:0000313" key="2">
    <source>
        <dbReference type="Proteomes" id="UP000326287"/>
    </source>
</evidence>
<dbReference type="AlphaFoldDB" id="A0A5P9NKE0"/>
<evidence type="ECO:0000313" key="1">
    <source>
        <dbReference type="EMBL" id="QFU76237.1"/>
    </source>
</evidence>
<reference evidence="1 2" key="1">
    <citation type="submission" date="2019-02" db="EMBL/GenBank/DDBJ databases">
        <authorList>
            <person name="Li S.-H."/>
        </authorList>
    </citation>
    <scope>NUCLEOTIDE SEQUENCE [LARGE SCALE GENOMIC DNA]</scope>
    <source>
        <strain evidence="1 2">IMCC14385</strain>
    </source>
</reference>
<dbReference type="EMBL" id="CP036422">
    <property type="protein sequence ID" value="QFU76237.1"/>
    <property type="molecule type" value="Genomic_DNA"/>
</dbReference>
<dbReference type="GO" id="GO:0006508">
    <property type="term" value="P:proteolysis"/>
    <property type="evidence" value="ECO:0007669"/>
    <property type="project" value="InterPro"/>
</dbReference>
<dbReference type="CDD" id="cd00306">
    <property type="entry name" value="Peptidases_S8_S53"/>
    <property type="match status" value="1"/>
</dbReference>